<dbReference type="SUPFAM" id="SSF52980">
    <property type="entry name" value="Restriction endonuclease-like"/>
    <property type="match status" value="1"/>
</dbReference>
<reference evidence="2 3" key="1">
    <citation type="submission" date="2013-04" db="EMBL/GenBank/DDBJ databases">
        <authorList>
            <person name="Kuznetsov B."/>
            <person name="Ivanovsky R."/>
        </authorList>
    </citation>
    <scope>NUCLEOTIDE SEQUENCE [LARGE SCALE GENOMIC DNA]</scope>
    <source>
        <strain evidence="2 3">MGU-K5</strain>
    </source>
</reference>
<dbReference type="PANTHER" id="PTHR34039">
    <property type="entry name" value="UPF0102 PROTEIN YRAN"/>
    <property type="match status" value="1"/>
</dbReference>
<dbReference type="AlphaFoldDB" id="S9TLP8"/>
<dbReference type="Gene3D" id="3.40.1350.10">
    <property type="match status" value="1"/>
</dbReference>
<dbReference type="Proteomes" id="UP000015350">
    <property type="component" value="Unassembled WGS sequence"/>
</dbReference>
<dbReference type="InterPro" id="IPR003509">
    <property type="entry name" value="UPF0102_YraN-like"/>
</dbReference>
<dbReference type="PANTHER" id="PTHR34039:SF1">
    <property type="entry name" value="UPF0102 PROTEIN YRAN"/>
    <property type="match status" value="1"/>
</dbReference>
<protein>
    <submittedName>
        <fullName evidence="2">Uncharacterized protein</fullName>
    </submittedName>
</protein>
<dbReference type="NCBIfam" id="NF009151">
    <property type="entry name" value="PRK12497.1-5"/>
    <property type="match status" value="1"/>
</dbReference>
<dbReference type="EMBL" id="AQPH01000004">
    <property type="protein sequence ID" value="EPY03206.1"/>
    <property type="molecule type" value="Genomic_DNA"/>
</dbReference>
<evidence type="ECO:0000313" key="2">
    <source>
        <dbReference type="EMBL" id="EPY03206.1"/>
    </source>
</evidence>
<proteinExistence type="inferred from homology"/>
<organism evidence="2 3">
    <name type="scientific">Magnetospirillum fulvum MGU-K5</name>
    <dbReference type="NCBI Taxonomy" id="1316936"/>
    <lineage>
        <taxon>Bacteria</taxon>
        <taxon>Pseudomonadati</taxon>
        <taxon>Pseudomonadota</taxon>
        <taxon>Alphaproteobacteria</taxon>
        <taxon>Rhodospirillales</taxon>
        <taxon>Rhodospirillaceae</taxon>
        <taxon>Magnetospirillum</taxon>
    </lineage>
</organism>
<dbReference type="STRING" id="1316936.K678_02138"/>
<dbReference type="InterPro" id="IPR011335">
    <property type="entry name" value="Restrct_endonuc-II-like"/>
</dbReference>
<sequence>MAETVAALWLSLKGYRLLCRGAVTGRGSGAGEVDLIVRRGAVVAFVEVKSRPSLEQAAQALTPAQRRRIERGAAAFLARHPALAGCDLRFDLMLLVPGRLPRHLPDAWRVGD</sequence>
<gene>
    <name evidence="2" type="ORF">K678_02138</name>
</gene>
<dbReference type="GO" id="GO:0003676">
    <property type="term" value="F:nucleic acid binding"/>
    <property type="evidence" value="ECO:0007669"/>
    <property type="project" value="InterPro"/>
</dbReference>
<comment type="similarity">
    <text evidence="1">Belongs to the UPF0102 family.</text>
</comment>
<name>S9TLP8_MAGFU</name>
<evidence type="ECO:0000313" key="3">
    <source>
        <dbReference type="Proteomes" id="UP000015350"/>
    </source>
</evidence>
<accession>S9TLP8</accession>
<dbReference type="Pfam" id="PF02021">
    <property type="entry name" value="UPF0102"/>
    <property type="match status" value="1"/>
</dbReference>
<dbReference type="eggNOG" id="COG0792">
    <property type="taxonomic scope" value="Bacteria"/>
</dbReference>
<comment type="caution">
    <text evidence="2">The sequence shown here is derived from an EMBL/GenBank/DDBJ whole genome shotgun (WGS) entry which is preliminary data.</text>
</comment>
<dbReference type="InterPro" id="IPR011856">
    <property type="entry name" value="tRNA_endonuc-like_dom_sf"/>
</dbReference>
<evidence type="ECO:0000256" key="1">
    <source>
        <dbReference type="ARBA" id="ARBA00006738"/>
    </source>
</evidence>